<feature type="region of interest" description="Disordered" evidence="1">
    <location>
        <begin position="1"/>
        <end position="26"/>
    </location>
</feature>
<dbReference type="EMBL" id="JAAXKY010000114">
    <property type="protein sequence ID" value="NMH80779.1"/>
    <property type="molecule type" value="Genomic_DNA"/>
</dbReference>
<dbReference type="SUPFAM" id="SSF55136">
    <property type="entry name" value="Probable bacterial effector-binding domain"/>
    <property type="match status" value="1"/>
</dbReference>
<comment type="caution">
    <text evidence="3">The sequence shown here is derived from an EMBL/GenBank/DDBJ whole genome shotgun (WGS) entry which is preliminary data.</text>
</comment>
<protein>
    <recommendedName>
        <fullName evidence="2">GyrI-like small molecule binding domain-containing protein</fullName>
    </recommendedName>
</protein>
<feature type="compositionally biased region" description="Low complexity" evidence="1">
    <location>
        <begin position="12"/>
        <end position="25"/>
    </location>
</feature>
<dbReference type="InterPro" id="IPR029442">
    <property type="entry name" value="GyrI-like"/>
</dbReference>
<keyword evidence="4" id="KW-1185">Reference proteome</keyword>
<dbReference type="Gene3D" id="3.20.80.10">
    <property type="entry name" value="Regulatory factor, effector binding domain"/>
    <property type="match status" value="1"/>
</dbReference>
<reference evidence="3 4" key="1">
    <citation type="submission" date="2020-04" db="EMBL/GenBank/DDBJ databases">
        <authorList>
            <person name="Klaysubun C."/>
            <person name="Duangmal K."/>
            <person name="Lipun K."/>
        </authorList>
    </citation>
    <scope>NUCLEOTIDE SEQUENCE [LARGE SCALE GENOMIC DNA]</scope>
    <source>
        <strain evidence="3 4">JCM 11839</strain>
    </source>
</reference>
<proteinExistence type="predicted"/>
<dbReference type="Proteomes" id="UP001296706">
    <property type="component" value="Unassembled WGS sequence"/>
</dbReference>
<gene>
    <name evidence="3" type="ORF">HF577_27280</name>
</gene>
<dbReference type="Pfam" id="PF06445">
    <property type="entry name" value="GyrI-like"/>
    <property type="match status" value="1"/>
</dbReference>
<dbReference type="RefSeq" id="WP_169398829.1">
    <property type="nucleotide sequence ID" value="NZ_BAAAJH010000005.1"/>
</dbReference>
<evidence type="ECO:0000313" key="3">
    <source>
        <dbReference type="EMBL" id="NMH80779.1"/>
    </source>
</evidence>
<sequence length="196" mass="20127">MDADTLSPDPTPRSTGTPPTGTTPPLVDLAARDVLAVDGRGAPEDPSFAAAVSALFATRLALGADQDVLLEGTYSQGGSLSSADGQPFDLASPHGWVWRLLVPAPPRASEASVAAEAASSGAPVQLRRQAGQRVARLLHRGPYAAEGPSLEALSAFVARQGLVATGPHTEIYLDDPGSTPPADLRTLLQVPVAPVR</sequence>
<evidence type="ECO:0000256" key="1">
    <source>
        <dbReference type="SAM" id="MobiDB-lite"/>
    </source>
</evidence>
<organism evidence="3 4">
    <name type="scientific">Pseudonocardia xinjiangensis</name>
    <dbReference type="NCBI Taxonomy" id="75289"/>
    <lineage>
        <taxon>Bacteria</taxon>
        <taxon>Bacillati</taxon>
        <taxon>Actinomycetota</taxon>
        <taxon>Actinomycetes</taxon>
        <taxon>Pseudonocardiales</taxon>
        <taxon>Pseudonocardiaceae</taxon>
        <taxon>Pseudonocardia</taxon>
    </lineage>
</organism>
<feature type="domain" description="GyrI-like small molecule binding" evidence="2">
    <location>
        <begin position="121"/>
        <end position="192"/>
    </location>
</feature>
<evidence type="ECO:0000259" key="2">
    <source>
        <dbReference type="Pfam" id="PF06445"/>
    </source>
</evidence>
<dbReference type="InterPro" id="IPR011256">
    <property type="entry name" value="Reg_factor_effector_dom_sf"/>
</dbReference>
<accession>A0ABX1RMU7</accession>
<evidence type="ECO:0000313" key="4">
    <source>
        <dbReference type="Proteomes" id="UP001296706"/>
    </source>
</evidence>
<name>A0ABX1RMU7_9PSEU</name>